<protein>
    <submittedName>
        <fullName evidence="3">Uncharacterized protein</fullName>
    </submittedName>
</protein>
<feature type="region of interest" description="Disordered" evidence="1">
    <location>
        <begin position="274"/>
        <end position="293"/>
    </location>
</feature>
<feature type="transmembrane region" description="Helical" evidence="2">
    <location>
        <begin position="110"/>
        <end position="134"/>
    </location>
</feature>
<evidence type="ECO:0000256" key="1">
    <source>
        <dbReference type="SAM" id="MobiDB-lite"/>
    </source>
</evidence>
<evidence type="ECO:0000256" key="2">
    <source>
        <dbReference type="SAM" id="Phobius"/>
    </source>
</evidence>
<feature type="compositionally biased region" description="Polar residues" evidence="1">
    <location>
        <begin position="14"/>
        <end position="24"/>
    </location>
</feature>
<name>A0A2R8FAX1_9CHLA</name>
<dbReference type="AlphaFoldDB" id="A0A2R8FAX1"/>
<feature type="region of interest" description="Disordered" evidence="1">
    <location>
        <begin position="313"/>
        <end position="426"/>
    </location>
</feature>
<feature type="compositionally biased region" description="Basic and acidic residues" evidence="1">
    <location>
        <begin position="323"/>
        <end position="332"/>
    </location>
</feature>
<accession>A0A2R8FAX1</accession>
<feature type="compositionally biased region" description="Low complexity" evidence="1">
    <location>
        <begin position="333"/>
        <end position="343"/>
    </location>
</feature>
<dbReference type="OrthoDB" id="18792at2"/>
<evidence type="ECO:0000313" key="4">
    <source>
        <dbReference type="Proteomes" id="UP000244926"/>
    </source>
</evidence>
<proteinExistence type="predicted"/>
<gene>
    <name evidence="3" type="ORF">C10C_0409</name>
</gene>
<dbReference type="RefSeq" id="WP_108896537.1">
    <property type="nucleotide sequence ID" value="NZ_LT993738.1"/>
</dbReference>
<feature type="compositionally biased region" description="Basic and acidic residues" evidence="1">
    <location>
        <begin position="209"/>
        <end position="231"/>
    </location>
</feature>
<feature type="compositionally biased region" description="Polar residues" evidence="1">
    <location>
        <begin position="249"/>
        <end position="259"/>
    </location>
</feature>
<evidence type="ECO:0000313" key="3">
    <source>
        <dbReference type="EMBL" id="SPN73578.1"/>
    </source>
</evidence>
<keyword evidence="2" id="KW-0472">Membrane</keyword>
<feature type="region of interest" description="Disordered" evidence="1">
    <location>
        <begin position="1"/>
        <end position="27"/>
    </location>
</feature>
<keyword evidence="4" id="KW-1185">Reference proteome</keyword>
<feature type="transmembrane region" description="Helical" evidence="2">
    <location>
        <begin position="52"/>
        <end position="72"/>
    </location>
</feature>
<dbReference type="InterPro" id="IPR035355">
    <property type="entry name" value="DUF5423"/>
</dbReference>
<feature type="region of interest" description="Disordered" evidence="1">
    <location>
        <begin position="209"/>
        <end position="260"/>
    </location>
</feature>
<feature type="compositionally biased region" description="Basic and acidic residues" evidence="1">
    <location>
        <begin position="345"/>
        <end position="367"/>
    </location>
</feature>
<dbReference type="Pfam" id="PF17461">
    <property type="entry name" value="DUF5423"/>
    <property type="match status" value="1"/>
</dbReference>
<reference evidence="4" key="1">
    <citation type="submission" date="2017-11" db="EMBL/GenBank/DDBJ databases">
        <authorList>
            <person name="Seth-Smith MB H."/>
        </authorList>
    </citation>
    <scope>NUCLEOTIDE SEQUENCE [LARGE SCALE GENOMIC DNA]</scope>
</reference>
<sequence length="426" mass="46816">MSHSPINPLGERQVPTTTPPQSSRLGERLKTSSTGLFRRFITVPDRHPKMRYVYDIGIIAIAVISIISLLIATQGQGLMVYALIPALALGALGVTMLISDVIGTPKAKKVAEAMTAIIVPMIVLAIAAGLIAGACAVSGGTVLVFANPMFIMGLITVGLYFMSLNKLTLNYFRTACLIKEQRKTQNTVDPIILRPATVDDAKKVFSENKKDIAADAQRQRRDGGRRQDNRIRRVRRHSQGSIDFRSRGKTATTSSSEQKTNLDEFIRRNTTGFGSTESILSSSPQLQERRSTLSNHSKMSLFMPIQPASSSINFSIPNSVHPEPLHPSKEESSSSYRVTSSSRRSSRDSSRDDRDEQGKQQQKENKNKKQSKKKGKKTDSSSKASSSRSSSPSLSPTNPFYESLSPSFDQNNPFSDGYDDREGNNN</sequence>
<feature type="compositionally biased region" description="Polar residues" evidence="1">
    <location>
        <begin position="396"/>
        <end position="414"/>
    </location>
</feature>
<organism evidence="3 4">
    <name type="scientific">Chlamydia serpentis</name>
    <dbReference type="NCBI Taxonomy" id="1967782"/>
    <lineage>
        <taxon>Bacteria</taxon>
        <taxon>Pseudomonadati</taxon>
        <taxon>Chlamydiota</taxon>
        <taxon>Chlamydiia</taxon>
        <taxon>Chlamydiales</taxon>
        <taxon>Chlamydiaceae</taxon>
        <taxon>Chlamydia/Chlamydophila group</taxon>
        <taxon>Chlamydia</taxon>
    </lineage>
</organism>
<dbReference type="KEGG" id="csee:C10C_0409"/>
<keyword evidence="2" id="KW-0812">Transmembrane</keyword>
<dbReference type="EMBL" id="LT993738">
    <property type="protein sequence ID" value="SPN73578.1"/>
    <property type="molecule type" value="Genomic_DNA"/>
</dbReference>
<feature type="transmembrane region" description="Helical" evidence="2">
    <location>
        <begin position="140"/>
        <end position="162"/>
    </location>
</feature>
<feature type="compositionally biased region" description="Low complexity" evidence="1">
    <location>
        <begin position="381"/>
        <end position="395"/>
    </location>
</feature>
<feature type="transmembrane region" description="Helical" evidence="2">
    <location>
        <begin position="78"/>
        <end position="98"/>
    </location>
</feature>
<keyword evidence="2" id="KW-1133">Transmembrane helix</keyword>
<dbReference type="Proteomes" id="UP000244926">
    <property type="component" value="Chromosome I"/>
</dbReference>